<keyword evidence="2" id="KW-1185">Reference proteome</keyword>
<gene>
    <name evidence="1" type="ORF">QYS48_22290</name>
</gene>
<evidence type="ECO:0000313" key="2">
    <source>
        <dbReference type="Proteomes" id="UP001244443"/>
    </source>
</evidence>
<name>A0AA49JAV2_9BACT</name>
<reference evidence="1" key="1">
    <citation type="submission" date="2023-08" db="EMBL/GenBank/DDBJ databases">
        <title>Comparative genomics and taxonomic characterization of three novel marine species of genus Marivirga.</title>
        <authorList>
            <person name="Muhammad N."/>
            <person name="Kim S.-G."/>
        </authorList>
    </citation>
    <scope>NUCLEOTIDE SEQUENCE [LARGE SCALE GENOMIC DNA]</scope>
    <source>
        <strain evidence="1">ABR2-2</strain>
    </source>
</reference>
<evidence type="ECO:0000313" key="1">
    <source>
        <dbReference type="EMBL" id="WKK84809.1"/>
    </source>
</evidence>
<protein>
    <submittedName>
        <fullName evidence="1">Uncharacterized protein</fullName>
    </submittedName>
</protein>
<dbReference type="EMBL" id="CP129970">
    <property type="protein sequence ID" value="WKK84809.1"/>
    <property type="molecule type" value="Genomic_DNA"/>
</dbReference>
<sequence length="86" mass="9975">MKNLIIIAVIAVTSLTLFSFRNVEEKGVNAQITDVKEFSLAAKNFTESSETFPDKFTRWRKSWTDYETIEQMNVSMEDLSNTLEKF</sequence>
<dbReference type="RefSeq" id="WP_302101152.1">
    <property type="nucleotide sequence ID" value="NZ_CP129970.2"/>
</dbReference>
<dbReference type="Proteomes" id="UP001244443">
    <property type="component" value="Chromosome"/>
</dbReference>
<accession>A0AA49JAV2</accession>
<proteinExistence type="predicted"/>
<organism evidence="1 2">
    <name type="scientific">Marivirga arenosa</name>
    <dbReference type="NCBI Taxonomy" id="3059076"/>
    <lineage>
        <taxon>Bacteria</taxon>
        <taxon>Pseudomonadati</taxon>
        <taxon>Bacteroidota</taxon>
        <taxon>Cytophagia</taxon>
        <taxon>Cytophagales</taxon>
        <taxon>Marivirgaceae</taxon>
        <taxon>Marivirga</taxon>
    </lineage>
</organism>
<dbReference type="AlphaFoldDB" id="A0AA49JAV2"/>